<evidence type="ECO:0000313" key="3">
    <source>
        <dbReference type="Proteomes" id="UP000807353"/>
    </source>
</evidence>
<dbReference type="AlphaFoldDB" id="A0A9P6CBP1"/>
<feature type="signal peptide" evidence="1">
    <location>
        <begin position="1"/>
        <end position="20"/>
    </location>
</feature>
<gene>
    <name evidence="2" type="ORF">BDZ94DRAFT_1278426</name>
</gene>
<reference evidence="2" key="1">
    <citation type="submission" date="2020-11" db="EMBL/GenBank/DDBJ databases">
        <authorList>
            <consortium name="DOE Joint Genome Institute"/>
            <person name="Ahrendt S."/>
            <person name="Riley R."/>
            <person name="Andreopoulos W."/>
            <person name="Labutti K."/>
            <person name="Pangilinan J."/>
            <person name="Ruiz-Duenas F.J."/>
            <person name="Barrasa J.M."/>
            <person name="Sanchez-Garcia M."/>
            <person name="Camarero S."/>
            <person name="Miyauchi S."/>
            <person name="Serrano A."/>
            <person name="Linde D."/>
            <person name="Babiker R."/>
            <person name="Drula E."/>
            <person name="Ayuso-Fernandez I."/>
            <person name="Pacheco R."/>
            <person name="Padilla G."/>
            <person name="Ferreira P."/>
            <person name="Barriuso J."/>
            <person name="Kellner H."/>
            <person name="Castanera R."/>
            <person name="Alfaro M."/>
            <person name="Ramirez L."/>
            <person name="Pisabarro A.G."/>
            <person name="Kuo A."/>
            <person name="Tritt A."/>
            <person name="Lipzen A."/>
            <person name="He G."/>
            <person name="Yan M."/>
            <person name="Ng V."/>
            <person name="Cullen D."/>
            <person name="Martin F."/>
            <person name="Rosso M.-N."/>
            <person name="Henrissat B."/>
            <person name="Hibbett D."/>
            <person name="Martinez A.T."/>
            <person name="Grigoriev I.V."/>
        </authorList>
    </citation>
    <scope>NUCLEOTIDE SEQUENCE</scope>
    <source>
        <strain evidence="2">CBS 247.69</strain>
    </source>
</reference>
<accession>A0A9P6CBP1</accession>
<keyword evidence="3" id="KW-1185">Reference proteome</keyword>
<comment type="caution">
    <text evidence="2">The sequence shown here is derived from an EMBL/GenBank/DDBJ whole genome shotgun (WGS) entry which is preliminary data.</text>
</comment>
<evidence type="ECO:0000256" key="1">
    <source>
        <dbReference type="SAM" id="SignalP"/>
    </source>
</evidence>
<organism evidence="2 3">
    <name type="scientific">Collybia nuda</name>
    <dbReference type="NCBI Taxonomy" id="64659"/>
    <lineage>
        <taxon>Eukaryota</taxon>
        <taxon>Fungi</taxon>
        <taxon>Dikarya</taxon>
        <taxon>Basidiomycota</taxon>
        <taxon>Agaricomycotina</taxon>
        <taxon>Agaricomycetes</taxon>
        <taxon>Agaricomycetidae</taxon>
        <taxon>Agaricales</taxon>
        <taxon>Tricholomatineae</taxon>
        <taxon>Clitocybaceae</taxon>
        <taxon>Collybia</taxon>
    </lineage>
</organism>
<feature type="chain" id="PRO_5040332789" evidence="1">
    <location>
        <begin position="21"/>
        <end position="56"/>
    </location>
</feature>
<dbReference type="Proteomes" id="UP000807353">
    <property type="component" value="Unassembled WGS sequence"/>
</dbReference>
<protein>
    <submittedName>
        <fullName evidence="2">Uncharacterized protein</fullName>
    </submittedName>
</protein>
<evidence type="ECO:0000313" key="2">
    <source>
        <dbReference type="EMBL" id="KAF9455304.1"/>
    </source>
</evidence>
<dbReference type="EMBL" id="MU150795">
    <property type="protein sequence ID" value="KAF9455304.1"/>
    <property type="molecule type" value="Genomic_DNA"/>
</dbReference>
<name>A0A9P6CBP1_9AGAR</name>
<proteinExistence type="predicted"/>
<sequence>MGQLPRLNLWVLLIITKVMPDYFQQLRDQQSQQQYYAAMRKAPSCYAIMLVVRLNV</sequence>
<keyword evidence="1" id="KW-0732">Signal</keyword>